<dbReference type="Pfam" id="PF00071">
    <property type="entry name" value="Ras"/>
    <property type="match status" value="1"/>
</dbReference>
<comment type="similarity">
    <text evidence="2">Belongs to the small GTPase superfamily. Ras family.</text>
</comment>
<dbReference type="PROSITE" id="PS51421">
    <property type="entry name" value="RAS"/>
    <property type="match status" value="1"/>
</dbReference>
<keyword evidence="8" id="KW-0449">Lipoprotein</keyword>
<feature type="compositionally biased region" description="Basic residues" evidence="10">
    <location>
        <begin position="224"/>
        <end position="234"/>
    </location>
</feature>
<evidence type="ECO:0000313" key="12">
    <source>
        <dbReference type="Proteomes" id="UP000036681"/>
    </source>
</evidence>
<evidence type="ECO:0000256" key="8">
    <source>
        <dbReference type="ARBA" id="ARBA00023288"/>
    </source>
</evidence>
<evidence type="ECO:0000256" key="9">
    <source>
        <dbReference type="ARBA" id="ARBA00023289"/>
    </source>
</evidence>
<keyword evidence="3" id="KW-1003">Cell membrane</keyword>
<dbReference type="GO" id="GO:0005525">
    <property type="term" value="F:GTP binding"/>
    <property type="evidence" value="ECO:0007669"/>
    <property type="project" value="UniProtKB-KW"/>
</dbReference>
<dbReference type="SUPFAM" id="SSF52540">
    <property type="entry name" value="P-loop containing nucleoside triphosphate hydrolases"/>
    <property type="match status" value="1"/>
</dbReference>
<dbReference type="PROSITE" id="PS51420">
    <property type="entry name" value="RHO"/>
    <property type="match status" value="1"/>
</dbReference>
<keyword evidence="4" id="KW-0488">Methylation</keyword>
<dbReference type="SMART" id="SM00174">
    <property type="entry name" value="RHO"/>
    <property type="match status" value="1"/>
</dbReference>
<dbReference type="NCBIfam" id="TIGR00231">
    <property type="entry name" value="small_GTP"/>
    <property type="match status" value="1"/>
</dbReference>
<evidence type="ECO:0000256" key="11">
    <source>
        <dbReference type="SAM" id="SignalP"/>
    </source>
</evidence>
<dbReference type="Gene3D" id="3.40.50.300">
    <property type="entry name" value="P-loop containing nucleotide triphosphate hydrolases"/>
    <property type="match status" value="1"/>
</dbReference>
<evidence type="ECO:0000256" key="2">
    <source>
        <dbReference type="ARBA" id="ARBA00008344"/>
    </source>
</evidence>
<proteinExistence type="inferred from homology"/>
<keyword evidence="12" id="KW-1185">Reference proteome</keyword>
<dbReference type="GO" id="GO:0007165">
    <property type="term" value="P:signal transduction"/>
    <property type="evidence" value="ECO:0007669"/>
    <property type="project" value="InterPro"/>
</dbReference>
<name>A0A9J2PWD3_ASCLU</name>
<dbReference type="SMART" id="SM00175">
    <property type="entry name" value="RAB"/>
    <property type="match status" value="1"/>
</dbReference>
<keyword evidence="5" id="KW-0547">Nucleotide-binding</keyword>
<organism evidence="12 13">
    <name type="scientific">Ascaris lumbricoides</name>
    <name type="common">Giant roundworm</name>
    <dbReference type="NCBI Taxonomy" id="6252"/>
    <lineage>
        <taxon>Eukaryota</taxon>
        <taxon>Metazoa</taxon>
        <taxon>Ecdysozoa</taxon>
        <taxon>Nematoda</taxon>
        <taxon>Chromadorea</taxon>
        <taxon>Rhabditida</taxon>
        <taxon>Spirurina</taxon>
        <taxon>Ascaridomorpha</taxon>
        <taxon>Ascaridoidea</taxon>
        <taxon>Ascarididae</taxon>
        <taxon>Ascaris</taxon>
    </lineage>
</organism>
<dbReference type="PRINTS" id="PR00449">
    <property type="entry name" value="RASTRNSFRMNG"/>
</dbReference>
<dbReference type="GO" id="GO:0003924">
    <property type="term" value="F:GTPase activity"/>
    <property type="evidence" value="ECO:0007669"/>
    <property type="project" value="InterPro"/>
</dbReference>
<dbReference type="InterPro" id="IPR001806">
    <property type="entry name" value="Small_GTPase"/>
</dbReference>
<reference evidence="13" key="1">
    <citation type="submission" date="2023-03" db="UniProtKB">
        <authorList>
            <consortium name="WormBaseParasite"/>
        </authorList>
    </citation>
    <scope>IDENTIFICATION</scope>
</reference>
<dbReference type="FunFam" id="3.40.50.300:FF:000080">
    <property type="entry name" value="Ras-like GTPase Ras1"/>
    <property type="match status" value="1"/>
</dbReference>
<comment type="subcellular location">
    <subcellularLocation>
        <location evidence="1">Cell membrane</location>
        <topology evidence="1">Lipid-anchor</topology>
    </subcellularLocation>
</comment>
<dbReference type="SMART" id="SM00173">
    <property type="entry name" value="RAS"/>
    <property type="match status" value="1"/>
</dbReference>
<keyword evidence="7" id="KW-0472">Membrane</keyword>
<keyword evidence="6" id="KW-0342">GTP-binding</keyword>
<evidence type="ECO:0000256" key="7">
    <source>
        <dbReference type="ARBA" id="ARBA00023136"/>
    </source>
</evidence>
<dbReference type="InterPro" id="IPR005225">
    <property type="entry name" value="Small_GTP-bd"/>
</dbReference>
<dbReference type="Proteomes" id="UP000036681">
    <property type="component" value="Unplaced"/>
</dbReference>
<evidence type="ECO:0000256" key="4">
    <source>
        <dbReference type="ARBA" id="ARBA00022481"/>
    </source>
</evidence>
<evidence type="ECO:0000256" key="1">
    <source>
        <dbReference type="ARBA" id="ARBA00004193"/>
    </source>
</evidence>
<evidence type="ECO:0000256" key="5">
    <source>
        <dbReference type="ARBA" id="ARBA00022741"/>
    </source>
</evidence>
<dbReference type="PROSITE" id="PS51419">
    <property type="entry name" value="RAB"/>
    <property type="match status" value="1"/>
</dbReference>
<keyword evidence="11" id="KW-0732">Signal</keyword>
<evidence type="ECO:0000256" key="6">
    <source>
        <dbReference type="ARBA" id="ARBA00023134"/>
    </source>
</evidence>
<protein>
    <submittedName>
        <fullName evidence="13">Ras-related protein R-Ras2</fullName>
    </submittedName>
</protein>
<accession>A0A9J2PWD3</accession>
<sequence length="234" mass="27225">MSGARSAPLVFRLVVVGGGGVVRALDNAKRFDQRNSPTTDTDIHSDNQAYSCWLICYKLFYLQRYFVTDYDPTIEDSYTKQCYVDDDICKLEVLDTAGQEEFSTMREQYLRTGHGFLLVFSVVDRNSFEEVVRLQRMILRVKDRDEFPMMLVGNKADLSDERQIPRPEAEELARRLHVPYVECSAKKRLNVDEAFHDLVRLIRKFQQQERQPMDGADLVTTRNPGKKKKNCRIQ</sequence>
<evidence type="ECO:0000256" key="10">
    <source>
        <dbReference type="SAM" id="MobiDB-lite"/>
    </source>
</evidence>
<dbReference type="GO" id="GO:0005886">
    <property type="term" value="C:plasma membrane"/>
    <property type="evidence" value="ECO:0007669"/>
    <property type="project" value="UniProtKB-SubCell"/>
</dbReference>
<dbReference type="PANTHER" id="PTHR24070">
    <property type="entry name" value="RAS, DI-RAS, AND RHEB FAMILY MEMBERS OF SMALL GTPASE SUPERFAMILY"/>
    <property type="match status" value="1"/>
</dbReference>
<dbReference type="AlphaFoldDB" id="A0A9J2PWD3"/>
<feature type="signal peptide" evidence="11">
    <location>
        <begin position="1"/>
        <end position="24"/>
    </location>
</feature>
<keyword evidence="9" id="KW-0636">Prenylation</keyword>
<dbReference type="WBParaSite" id="ALUE_0001359901-mRNA-1">
    <property type="protein sequence ID" value="ALUE_0001359901-mRNA-1"/>
    <property type="gene ID" value="ALUE_0001359901"/>
</dbReference>
<feature type="chain" id="PRO_5039907183" evidence="11">
    <location>
        <begin position="25"/>
        <end position="234"/>
    </location>
</feature>
<feature type="region of interest" description="Disordered" evidence="10">
    <location>
        <begin position="212"/>
        <end position="234"/>
    </location>
</feature>
<dbReference type="InterPro" id="IPR027417">
    <property type="entry name" value="P-loop_NTPase"/>
</dbReference>
<evidence type="ECO:0000256" key="3">
    <source>
        <dbReference type="ARBA" id="ARBA00022475"/>
    </source>
</evidence>
<dbReference type="InterPro" id="IPR020849">
    <property type="entry name" value="Small_GTPase_Ras-type"/>
</dbReference>
<evidence type="ECO:0000313" key="13">
    <source>
        <dbReference type="WBParaSite" id="ALUE_0001359901-mRNA-1"/>
    </source>
</evidence>